<proteinExistence type="predicted"/>
<name>A0A1A8ZFY4_9ACTN</name>
<feature type="domain" description="NADP-dependent oxidoreductase" evidence="2">
    <location>
        <begin position="15"/>
        <end position="300"/>
    </location>
</feature>
<dbReference type="Pfam" id="PF00248">
    <property type="entry name" value="Aldo_ket_red"/>
    <property type="match status" value="1"/>
</dbReference>
<dbReference type="InterPro" id="IPR036812">
    <property type="entry name" value="NAD(P)_OxRdtase_dom_sf"/>
</dbReference>
<dbReference type="PANTHER" id="PTHR43625">
    <property type="entry name" value="AFLATOXIN B1 ALDEHYDE REDUCTASE"/>
    <property type="match status" value="1"/>
</dbReference>
<organism evidence="3 4">
    <name type="scientific">Micromonospora auratinigra</name>
    <dbReference type="NCBI Taxonomy" id="261654"/>
    <lineage>
        <taxon>Bacteria</taxon>
        <taxon>Bacillati</taxon>
        <taxon>Actinomycetota</taxon>
        <taxon>Actinomycetes</taxon>
        <taxon>Micromonosporales</taxon>
        <taxon>Micromonosporaceae</taxon>
        <taxon>Micromonospora</taxon>
    </lineage>
</organism>
<dbReference type="SUPFAM" id="SSF51430">
    <property type="entry name" value="NAD(P)-linked oxidoreductase"/>
    <property type="match status" value="1"/>
</dbReference>
<evidence type="ECO:0000313" key="3">
    <source>
        <dbReference type="EMBL" id="SBT42923.1"/>
    </source>
</evidence>
<protein>
    <submittedName>
        <fullName evidence="3">Predicted oxidoreductase</fullName>
    </submittedName>
</protein>
<accession>A0A1A8ZFY4</accession>
<dbReference type="InterPro" id="IPR023210">
    <property type="entry name" value="NADP_OxRdtase_dom"/>
</dbReference>
<dbReference type="AlphaFoldDB" id="A0A1A8ZFY4"/>
<gene>
    <name evidence="3" type="ORF">GA0070611_2133</name>
</gene>
<keyword evidence="1" id="KW-0560">Oxidoreductase</keyword>
<sequence>MRYRSLGDGLTSSAVGIGGMGFTDGTAELADAVRAALDAGVTFFDTADYYGQGAAEETLGALLGARRDEAVIATKTGVLHRDAGPPGLDGSPEHLRAACDASLKRLGVDHIDLYQLARLDPAVPVEESVGALAELVAAGKVRHVGLCEVRPDTLRRAHAVHPIATVQTEYSLLERHVEGEILATCGELGVGFVAYRPLALGLLAGADVDVEALPPRDWRRRDPRFQPDTLPVNRRLVRPLLSAARRAGVSPARLAVAWLLSRAPYLVALPGAGSARHVRDLAAAVTQPLSAAEADELAALLAGPVAGARYPAPMLAMVDGHVTAGGGRR</sequence>
<keyword evidence="4" id="KW-1185">Reference proteome</keyword>
<dbReference type="Gene3D" id="3.20.20.100">
    <property type="entry name" value="NADP-dependent oxidoreductase domain"/>
    <property type="match status" value="1"/>
</dbReference>
<evidence type="ECO:0000259" key="2">
    <source>
        <dbReference type="Pfam" id="PF00248"/>
    </source>
</evidence>
<evidence type="ECO:0000313" key="4">
    <source>
        <dbReference type="Proteomes" id="UP000199385"/>
    </source>
</evidence>
<dbReference type="Proteomes" id="UP000199385">
    <property type="component" value="Chromosome I"/>
</dbReference>
<evidence type="ECO:0000256" key="1">
    <source>
        <dbReference type="ARBA" id="ARBA00023002"/>
    </source>
</evidence>
<dbReference type="InterPro" id="IPR050791">
    <property type="entry name" value="Aldo-Keto_reductase"/>
</dbReference>
<dbReference type="STRING" id="261654.GA0070611_2133"/>
<dbReference type="OrthoDB" id="3170516at2"/>
<reference evidence="4" key="1">
    <citation type="submission" date="2016-06" db="EMBL/GenBank/DDBJ databases">
        <authorList>
            <person name="Varghese N."/>
            <person name="Submissions Spin"/>
        </authorList>
    </citation>
    <scope>NUCLEOTIDE SEQUENCE [LARGE SCALE GENOMIC DNA]</scope>
    <source>
        <strain evidence="4">DSM 44815</strain>
    </source>
</reference>
<dbReference type="GO" id="GO:0016491">
    <property type="term" value="F:oxidoreductase activity"/>
    <property type="evidence" value="ECO:0007669"/>
    <property type="project" value="UniProtKB-KW"/>
</dbReference>
<dbReference type="PATRIC" id="fig|261654.4.peg.2170"/>
<dbReference type="EMBL" id="LT594323">
    <property type="protein sequence ID" value="SBT42923.1"/>
    <property type="molecule type" value="Genomic_DNA"/>
</dbReference>
<dbReference type="GO" id="GO:0005737">
    <property type="term" value="C:cytoplasm"/>
    <property type="evidence" value="ECO:0007669"/>
    <property type="project" value="TreeGrafter"/>
</dbReference>
<dbReference type="PANTHER" id="PTHR43625:SF40">
    <property type="entry name" value="ALDO-KETO REDUCTASE YAKC [NADP(+)]"/>
    <property type="match status" value="1"/>
</dbReference>